<dbReference type="Proteomes" id="UP000322530">
    <property type="component" value="Unassembled WGS sequence"/>
</dbReference>
<feature type="region of interest" description="Disordered" evidence="1">
    <location>
        <begin position="126"/>
        <end position="157"/>
    </location>
</feature>
<evidence type="ECO:0000313" key="4">
    <source>
        <dbReference type="Proteomes" id="UP000322530"/>
    </source>
</evidence>
<evidence type="ECO:0000256" key="2">
    <source>
        <dbReference type="SAM" id="Phobius"/>
    </source>
</evidence>
<dbReference type="PANTHER" id="PTHR38468">
    <property type="entry name" value="SLL0939 PROTEIN"/>
    <property type="match status" value="1"/>
</dbReference>
<keyword evidence="4" id="KW-1185">Reference proteome</keyword>
<evidence type="ECO:0000256" key="1">
    <source>
        <dbReference type="SAM" id="MobiDB-lite"/>
    </source>
</evidence>
<comment type="caution">
    <text evidence="3">The sequence shown here is derived from an EMBL/GenBank/DDBJ whole genome shotgun (WGS) entry which is preliminary data.</text>
</comment>
<keyword evidence="2" id="KW-1133">Transmembrane helix</keyword>
<proteinExistence type="predicted"/>
<dbReference type="AlphaFoldDB" id="A0A5A5TFR3"/>
<gene>
    <name evidence="3" type="ORF">KDI_35500</name>
</gene>
<keyword evidence="2" id="KW-0812">Transmembrane</keyword>
<keyword evidence="2" id="KW-0472">Membrane</keyword>
<feature type="transmembrane region" description="Helical" evidence="2">
    <location>
        <begin position="20"/>
        <end position="42"/>
    </location>
</feature>
<name>A0A5A5TFR3_9CHLR</name>
<dbReference type="EMBL" id="BIXY01000056">
    <property type="protein sequence ID" value="GCF09986.1"/>
    <property type="molecule type" value="Genomic_DNA"/>
</dbReference>
<evidence type="ECO:0008006" key="5">
    <source>
        <dbReference type="Google" id="ProtNLM"/>
    </source>
</evidence>
<protein>
    <recommendedName>
        <fullName evidence="5">DUF1622 domain-containing protein</fullName>
    </recommendedName>
</protein>
<evidence type="ECO:0000313" key="3">
    <source>
        <dbReference type="EMBL" id="GCF09986.1"/>
    </source>
</evidence>
<feature type="compositionally biased region" description="Polar residues" evidence="1">
    <location>
        <begin position="126"/>
        <end position="136"/>
    </location>
</feature>
<organism evidence="3 4">
    <name type="scientific">Dictyobacter arantiisoli</name>
    <dbReference type="NCBI Taxonomy" id="2014874"/>
    <lineage>
        <taxon>Bacteria</taxon>
        <taxon>Bacillati</taxon>
        <taxon>Chloroflexota</taxon>
        <taxon>Ktedonobacteria</taxon>
        <taxon>Ktedonobacterales</taxon>
        <taxon>Dictyobacteraceae</taxon>
        <taxon>Dictyobacter</taxon>
    </lineage>
</organism>
<reference evidence="3 4" key="1">
    <citation type="submission" date="2019-01" db="EMBL/GenBank/DDBJ databases">
        <title>Draft genome sequence of Dictyobacter sp. Uno17.</title>
        <authorList>
            <person name="Wang C.M."/>
            <person name="Zheng Y."/>
            <person name="Sakai Y."/>
            <person name="Abe K."/>
            <person name="Yokota A."/>
            <person name="Yabe S."/>
        </authorList>
    </citation>
    <scope>NUCLEOTIDE SEQUENCE [LARGE SCALE GENOMIC DNA]</scope>
    <source>
        <strain evidence="3 4">Uno17</strain>
    </source>
</reference>
<dbReference type="Pfam" id="PF07784">
    <property type="entry name" value="DUF1622"/>
    <property type="match status" value="1"/>
</dbReference>
<dbReference type="InterPro" id="IPR012427">
    <property type="entry name" value="DUF1622"/>
</dbReference>
<accession>A0A5A5TFR3</accession>
<sequence length="157" mass="17128">MAVETFFKLWTSYLASGVEGVAGLLIGLAALQATLRALILFVRKVGRNAGLAELETENIRLRLGRWLALALEFALAADILRTAIAPTWGEIGQLAAIATIRTLLNYFLQKEIDRAAVRHPERLLQTYTPSPSTPSNGLKRMLGKAGITRSETEVEAP</sequence>
<dbReference type="PANTHER" id="PTHR38468:SF1">
    <property type="entry name" value="SLL0939 PROTEIN"/>
    <property type="match status" value="1"/>
</dbReference>